<dbReference type="STRING" id="887144.BJF91_15345"/>
<evidence type="ECO:0000313" key="6">
    <source>
        <dbReference type="Proteomes" id="UP000185598"/>
    </source>
</evidence>
<dbReference type="AlphaFoldDB" id="A0A1Q9A9B4"/>
<organism evidence="5 6">
    <name type="scientific">Allorhizobium taibaishanense</name>
    <dbReference type="NCBI Taxonomy" id="887144"/>
    <lineage>
        <taxon>Bacteria</taxon>
        <taxon>Pseudomonadati</taxon>
        <taxon>Pseudomonadota</taxon>
        <taxon>Alphaproteobacteria</taxon>
        <taxon>Hyphomicrobiales</taxon>
        <taxon>Rhizobiaceae</taxon>
        <taxon>Rhizobium/Agrobacterium group</taxon>
        <taxon>Allorhizobium</taxon>
    </lineage>
</organism>
<evidence type="ECO:0000259" key="3">
    <source>
        <dbReference type="Pfam" id="PF01593"/>
    </source>
</evidence>
<accession>A0A1Q9A9B4</accession>
<proteinExistence type="inferred from homology"/>
<dbReference type="Proteomes" id="UP000544107">
    <property type="component" value="Unassembled WGS sequence"/>
</dbReference>
<dbReference type="EMBL" id="JACIED010000006">
    <property type="protein sequence ID" value="MBB4009783.1"/>
    <property type="molecule type" value="Genomic_DNA"/>
</dbReference>
<dbReference type="PANTHER" id="PTHR43563:SF1">
    <property type="entry name" value="AMINE OXIDASE [FLAVIN-CONTAINING] B"/>
    <property type="match status" value="1"/>
</dbReference>
<keyword evidence="6" id="KW-1185">Reference proteome</keyword>
<dbReference type="InterPro" id="IPR002937">
    <property type="entry name" value="Amino_oxidase"/>
</dbReference>
<dbReference type="GO" id="GO:0016491">
    <property type="term" value="F:oxidoreductase activity"/>
    <property type="evidence" value="ECO:0007669"/>
    <property type="project" value="InterPro"/>
</dbReference>
<comment type="caution">
    <text evidence="5">The sequence shown here is derived from an EMBL/GenBank/DDBJ whole genome shotgun (WGS) entry which is preliminary data.</text>
</comment>
<dbReference type="OrthoDB" id="337830at2"/>
<dbReference type="InterPro" id="IPR036188">
    <property type="entry name" value="FAD/NAD-bd_sf"/>
</dbReference>
<dbReference type="Pfam" id="PF13450">
    <property type="entry name" value="NAD_binding_8"/>
    <property type="match status" value="1"/>
</dbReference>
<comment type="similarity">
    <text evidence="1">Belongs to the flavin monoamine oxidase family.</text>
</comment>
<dbReference type="SUPFAM" id="SSF54373">
    <property type="entry name" value="FAD-linked reductases, C-terminal domain"/>
    <property type="match status" value="1"/>
</dbReference>
<protein>
    <submittedName>
        <fullName evidence="4 5">Amine oxidase</fullName>
    </submittedName>
</protein>
<evidence type="ECO:0000256" key="2">
    <source>
        <dbReference type="SAM" id="MobiDB-lite"/>
    </source>
</evidence>
<dbReference type="EMBL" id="MKIN01000019">
    <property type="protein sequence ID" value="OLP51435.1"/>
    <property type="molecule type" value="Genomic_DNA"/>
</dbReference>
<evidence type="ECO:0000313" key="4">
    <source>
        <dbReference type="EMBL" id="MBB4009783.1"/>
    </source>
</evidence>
<reference evidence="5 6" key="1">
    <citation type="submission" date="2016-09" db="EMBL/GenBank/DDBJ databases">
        <title>Rhizobium oryziradicis sp. nov., isolated from the root of rice.</title>
        <authorList>
            <person name="Zhao J."/>
            <person name="Zhang X."/>
        </authorList>
    </citation>
    <scope>NUCLEOTIDE SEQUENCE [LARGE SCALE GENOMIC DNA]</scope>
    <source>
        <strain evidence="5 6">14971</strain>
    </source>
</reference>
<feature type="region of interest" description="Disordered" evidence="2">
    <location>
        <begin position="309"/>
        <end position="333"/>
    </location>
</feature>
<evidence type="ECO:0000313" key="5">
    <source>
        <dbReference type="EMBL" id="OLP51435.1"/>
    </source>
</evidence>
<feature type="domain" description="Amine oxidase" evidence="3">
    <location>
        <begin position="109"/>
        <end position="356"/>
    </location>
</feature>
<dbReference type="Gene3D" id="3.50.50.60">
    <property type="entry name" value="FAD/NAD(P)-binding domain"/>
    <property type="match status" value="2"/>
</dbReference>
<dbReference type="PANTHER" id="PTHR43563">
    <property type="entry name" value="AMINE OXIDASE"/>
    <property type="match status" value="1"/>
</dbReference>
<dbReference type="InterPro" id="IPR050703">
    <property type="entry name" value="Flavin_MAO"/>
</dbReference>
<dbReference type="Proteomes" id="UP000185598">
    <property type="component" value="Unassembled WGS sequence"/>
</dbReference>
<dbReference type="RefSeq" id="WP_075613126.1">
    <property type="nucleotide sequence ID" value="NZ_JACIED010000006.1"/>
</dbReference>
<reference evidence="4 7" key="2">
    <citation type="submission" date="2020-08" db="EMBL/GenBank/DDBJ databases">
        <title>Genomic Encyclopedia of Type Strains, Phase IV (KMG-IV): sequencing the most valuable type-strain genomes for metagenomic binning, comparative biology and taxonomic classification.</title>
        <authorList>
            <person name="Goeker M."/>
        </authorList>
    </citation>
    <scope>NUCLEOTIDE SEQUENCE [LARGE SCALE GENOMIC DNA]</scope>
    <source>
        <strain evidence="4 7">DSM 100021</strain>
    </source>
</reference>
<dbReference type="Pfam" id="PF01593">
    <property type="entry name" value="Amino_oxidase"/>
    <property type="match status" value="1"/>
</dbReference>
<dbReference type="SUPFAM" id="SSF51905">
    <property type="entry name" value="FAD/NAD(P)-binding domain"/>
    <property type="match status" value="1"/>
</dbReference>
<name>A0A1Q9A9B4_9HYPH</name>
<evidence type="ECO:0000313" key="7">
    <source>
        <dbReference type="Proteomes" id="UP000544107"/>
    </source>
</evidence>
<evidence type="ECO:0000256" key="1">
    <source>
        <dbReference type="ARBA" id="ARBA00005995"/>
    </source>
</evidence>
<gene>
    <name evidence="5" type="ORF">BJF91_15345</name>
    <name evidence="4" type="ORF">GGQ71_004080</name>
</gene>
<sequence>MTAHQVAIVGGGLSGLYAAWLLERQGIDYALFEARTRFGGRIISLPSATDEALIGEERIAGRFDLGPTWFWPDMQPELSRLLGVLELPVSPQFDTGDMMIERSMHNKPERMRGFASSPPSMRISGGMAALTDALRLRLSLSKLVLGETVKQISLDCELVVLETAQNTYRAEHVLLALPPRLAAETITFQPALPEPFARSWQQTATWMAPHAKYLAVFERPFWRDAGLSGSARSGVGPMAEIHDASDENGDAALFGFIGVPADAREQLSTQDLKLYCRNQLVRLFGEAASVPKAEFLKDWATDPLTATRADQIGSSHPVGAPQPSPKSGPWQNRVTGIASEWSDEYPGYVAGAIDAAAKGVTARIAIPFQR</sequence>